<feature type="domain" description="Histidine kinase" evidence="6">
    <location>
        <begin position="506"/>
        <end position="729"/>
    </location>
</feature>
<dbReference type="SUPFAM" id="SSF55785">
    <property type="entry name" value="PYP-like sensor domain (PAS domain)"/>
    <property type="match status" value="1"/>
</dbReference>
<dbReference type="OrthoDB" id="9776250at2"/>
<evidence type="ECO:0000256" key="3">
    <source>
        <dbReference type="ARBA" id="ARBA00022553"/>
    </source>
</evidence>
<feature type="transmembrane region" description="Helical" evidence="5">
    <location>
        <begin position="304"/>
        <end position="321"/>
    </location>
</feature>
<dbReference type="InterPro" id="IPR011006">
    <property type="entry name" value="CheY-like_superfamily"/>
</dbReference>
<dbReference type="Proteomes" id="UP000293902">
    <property type="component" value="Chromosome"/>
</dbReference>
<dbReference type="GO" id="GO:0000155">
    <property type="term" value="F:phosphorelay sensor kinase activity"/>
    <property type="evidence" value="ECO:0007669"/>
    <property type="project" value="InterPro"/>
</dbReference>
<dbReference type="PROSITE" id="PS50110">
    <property type="entry name" value="RESPONSE_REGULATORY"/>
    <property type="match status" value="1"/>
</dbReference>
<dbReference type="AlphaFoldDB" id="A0A328FB41"/>
<dbReference type="InterPro" id="IPR001789">
    <property type="entry name" value="Sig_transdc_resp-reg_receiver"/>
</dbReference>
<keyword evidence="5" id="KW-0812">Transmembrane</keyword>
<feature type="transmembrane region" description="Helical" evidence="5">
    <location>
        <begin position="355"/>
        <end position="371"/>
    </location>
</feature>
<keyword evidence="5" id="KW-1133">Transmembrane helix</keyword>
<dbReference type="InterPro" id="IPR003661">
    <property type="entry name" value="HisK_dim/P_dom"/>
</dbReference>
<keyword evidence="11" id="KW-1185">Reference proteome</keyword>
<feature type="transmembrane region" description="Helical" evidence="5">
    <location>
        <begin position="20"/>
        <end position="42"/>
    </location>
</feature>
<proteinExistence type="predicted"/>
<dbReference type="Pfam" id="PF02518">
    <property type="entry name" value="HATPase_c"/>
    <property type="match status" value="1"/>
</dbReference>
<reference evidence="9 10" key="1">
    <citation type="submission" date="2018-06" db="EMBL/GenBank/DDBJ databases">
        <title>Complete Genome Sequence of Desulfobacter hydrogenophilus (DSM3380).</title>
        <authorList>
            <person name="Marietou A."/>
            <person name="Schreiber L."/>
            <person name="Marshall I."/>
            <person name="Jorgensen B."/>
        </authorList>
    </citation>
    <scope>NUCLEOTIDE SEQUENCE [LARGE SCALE GENOMIC DNA]</scope>
    <source>
        <strain evidence="9 10">DSM 3380</strain>
    </source>
</reference>
<dbReference type="SMART" id="SM00448">
    <property type="entry name" value="REC"/>
    <property type="match status" value="1"/>
</dbReference>
<dbReference type="InterPro" id="IPR004358">
    <property type="entry name" value="Sig_transdc_His_kin-like_C"/>
</dbReference>
<dbReference type="Pfam" id="PF00512">
    <property type="entry name" value="HisKA"/>
    <property type="match status" value="1"/>
</dbReference>
<keyword evidence="9" id="KW-0808">Transferase</keyword>
<dbReference type="Pfam" id="PF05226">
    <property type="entry name" value="CHASE2"/>
    <property type="match status" value="1"/>
</dbReference>
<dbReference type="Pfam" id="PF00072">
    <property type="entry name" value="Response_reg"/>
    <property type="match status" value="1"/>
</dbReference>
<dbReference type="EMBL" id="QLNI01000041">
    <property type="protein sequence ID" value="RAM00652.1"/>
    <property type="molecule type" value="Genomic_DNA"/>
</dbReference>
<keyword evidence="5" id="KW-0472">Membrane</keyword>
<dbReference type="SMART" id="SM00387">
    <property type="entry name" value="HATPase_c"/>
    <property type="match status" value="1"/>
</dbReference>
<feature type="domain" description="Response regulatory" evidence="7">
    <location>
        <begin position="749"/>
        <end position="865"/>
    </location>
</feature>
<dbReference type="PANTHER" id="PTHR43065:SF42">
    <property type="entry name" value="TWO-COMPONENT SENSOR PPRA"/>
    <property type="match status" value="1"/>
</dbReference>
<accession>A0A328FB41</accession>
<dbReference type="InterPro" id="IPR007890">
    <property type="entry name" value="CHASE2"/>
</dbReference>
<dbReference type="InterPro" id="IPR005467">
    <property type="entry name" value="His_kinase_dom"/>
</dbReference>
<dbReference type="SMART" id="SM00388">
    <property type="entry name" value="HisKA"/>
    <property type="match status" value="1"/>
</dbReference>
<dbReference type="CDD" id="cd00156">
    <property type="entry name" value="REC"/>
    <property type="match status" value="1"/>
</dbReference>
<protein>
    <recommendedName>
        <fullName evidence="2">histidine kinase</fullName>
        <ecNumber evidence="2">2.7.13.3</ecNumber>
    </recommendedName>
</protein>
<dbReference type="Gene3D" id="3.30.565.10">
    <property type="entry name" value="Histidine kinase-like ATPase, C-terminal domain"/>
    <property type="match status" value="1"/>
</dbReference>
<evidence type="ECO:0000259" key="7">
    <source>
        <dbReference type="PROSITE" id="PS50110"/>
    </source>
</evidence>
<dbReference type="Proteomes" id="UP000248798">
    <property type="component" value="Unassembled WGS sequence"/>
</dbReference>
<evidence type="ECO:0000256" key="4">
    <source>
        <dbReference type="PROSITE-ProRule" id="PRU00169"/>
    </source>
</evidence>
<feature type="transmembrane region" description="Helical" evidence="5">
    <location>
        <begin position="327"/>
        <end position="348"/>
    </location>
</feature>
<evidence type="ECO:0000256" key="5">
    <source>
        <dbReference type="SAM" id="Phobius"/>
    </source>
</evidence>
<dbReference type="RefSeq" id="WP_111959173.1">
    <property type="nucleotide sequence ID" value="NZ_CP036313.1"/>
</dbReference>
<dbReference type="InterPro" id="IPR003594">
    <property type="entry name" value="HATPase_dom"/>
</dbReference>
<dbReference type="InterPro" id="IPR035965">
    <property type="entry name" value="PAS-like_dom_sf"/>
</dbReference>
<sequence length="868" mass="95874">MVRPDSLAPGIVLTGKKHHLRYLLMGLVCLLVVGLVDTMGFFRGMDFYAYDLFFRLRGTQTTTEDILIVAIDEKTLGKLGPWPIPRRHYAHFLDQTDRASGILGDIILAEPAAGDSLLEKAMARFPRLVLPAYVDSGCHLILPAPSMGNPALGHVHTEPGMDGVVRDIFHTLFLDGKRLPSISSALIDIISGNPRVRADQFRTNGGDCLGSIIQEDGRGINYYGSAGIFPRLSFSDILENKYPPAFFEGKILVLGVTAAGIDQNHLTSFTQNRDRMPGVEIQATVLNNLLDGSHIRTICMGGKWTGIVLVFILSALGFSRLGSVRALAGWTVFLIVFTIMDFLLLNWFHFWMPPVAFWVVLTIALVSAHVLKLETMGQKLFQAQKDWETSFDSITDAIIILDRAGHPVLINRSAENGAAKAIERYMKDKDRSFLGDIPVQIYAKDLNRHFEVQAFPRLDENNLSAGSVLVVRDITESTHLKQEQVMLQSQLIQSQKMEAIGTLAGGIAHDFNNILSAIMGYTQLAAALIPEEKKVQKKLQEVLKACSRAANLVTQILGFSRRTDQKRLSFMVRPIVKEILQLLKATLPPTIEMKADVTGAERVTGDPGQIYQVILNLCTNAYQAMGEGPGQIKIIVESIDVDSKKLGPHLELAPGKYVKISVADTGSGIPEDIKSRVFEPYFTTKAKHTGTGLGLATTHGIVKRHGGSIRFESRKNEGTCFHVYLPQAKKKEAGQPHMPDAKGKKAHGRLLLVDDRQELLDTGRKLLENQGYEVEVKKCPEQALDRFRSTPDMFDAVITDLHMKKMTGITLAKKLLSVRQDIPIILCTGYHDGFTREHAMAAGVSAVVKKPFSIQELSGTIQTAMEKK</sequence>
<organism evidence="9 10">
    <name type="scientific">Desulfobacter hydrogenophilus</name>
    <dbReference type="NCBI Taxonomy" id="2291"/>
    <lineage>
        <taxon>Bacteria</taxon>
        <taxon>Pseudomonadati</taxon>
        <taxon>Thermodesulfobacteriota</taxon>
        <taxon>Desulfobacteria</taxon>
        <taxon>Desulfobacterales</taxon>
        <taxon>Desulfobacteraceae</taxon>
        <taxon>Desulfobacter</taxon>
    </lineage>
</organism>
<dbReference type="EC" id="2.7.13.3" evidence="2"/>
<dbReference type="Gene3D" id="1.10.287.130">
    <property type="match status" value="1"/>
</dbReference>
<dbReference type="PANTHER" id="PTHR43065">
    <property type="entry name" value="SENSOR HISTIDINE KINASE"/>
    <property type="match status" value="1"/>
</dbReference>
<dbReference type="PRINTS" id="PR00344">
    <property type="entry name" value="BCTRLSENSOR"/>
</dbReference>
<gene>
    <name evidence="9" type="ORF">DO021_17825</name>
    <name evidence="8" type="ORF">EYB58_03660</name>
</gene>
<dbReference type="InterPro" id="IPR036097">
    <property type="entry name" value="HisK_dim/P_sf"/>
</dbReference>
<evidence type="ECO:0000256" key="2">
    <source>
        <dbReference type="ARBA" id="ARBA00012438"/>
    </source>
</evidence>
<evidence type="ECO:0000259" key="6">
    <source>
        <dbReference type="PROSITE" id="PS50109"/>
    </source>
</evidence>
<feature type="modified residue" description="4-aspartylphosphate" evidence="4">
    <location>
        <position position="800"/>
    </location>
</feature>
<dbReference type="CDD" id="cd00082">
    <property type="entry name" value="HisKA"/>
    <property type="match status" value="1"/>
</dbReference>
<keyword evidence="9" id="KW-0418">Kinase</keyword>
<dbReference type="PROSITE" id="PS50109">
    <property type="entry name" value="HIS_KIN"/>
    <property type="match status" value="1"/>
</dbReference>
<dbReference type="EMBL" id="CP036313">
    <property type="protein sequence ID" value="QBH12098.1"/>
    <property type="molecule type" value="Genomic_DNA"/>
</dbReference>
<dbReference type="Gene3D" id="3.40.50.2300">
    <property type="match status" value="1"/>
</dbReference>
<name>A0A328FB41_9BACT</name>
<dbReference type="SUPFAM" id="SSF47384">
    <property type="entry name" value="Homodimeric domain of signal transducing histidine kinase"/>
    <property type="match status" value="1"/>
</dbReference>
<evidence type="ECO:0000313" key="9">
    <source>
        <dbReference type="EMBL" id="RAM00652.1"/>
    </source>
</evidence>
<evidence type="ECO:0000256" key="1">
    <source>
        <dbReference type="ARBA" id="ARBA00000085"/>
    </source>
</evidence>
<comment type="catalytic activity">
    <reaction evidence="1">
        <text>ATP + protein L-histidine = ADP + protein N-phospho-L-histidine.</text>
        <dbReference type="EC" id="2.7.13.3"/>
    </reaction>
</comment>
<evidence type="ECO:0000313" key="8">
    <source>
        <dbReference type="EMBL" id="QBH12098.1"/>
    </source>
</evidence>
<keyword evidence="3 4" id="KW-0597">Phosphoprotein</keyword>
<reference evidence="8 11" key="2">
    <citation type="submission" date="2019-02" db="EMBL/GenBank/DDBJ databases">
        <title>Complete genome sequence of Desulfobacter hydrogenophilus AcRS1.</title>
        <authorList>
            <person name="Marietou A."/>
            <person name="Lund M.B."/>
            <person name="Marshall I.P.G."/>
            <person name="Schreiber L."/>
            <person name="Jorgensen B."/>
        </authorList>
    </citation>
    <scope>NUCLEOTIDE SEQUENCE [LARGE SCALE GENOMIC DNA]</scope>
    <source>
        <strain evidence="8 11">AcRS1</strain>
    </source>
</reference>
<dbReference type="SUPFAM" id="SSF52172">
    <property type="entry name" value="CheY-like"/>
    <property type="match status" value="1"/>
</dbReference>
<dbReference type="SMART" id="SM01080">
    <property type="entry name" value="CHASE2"/>
    <property type="match status" value="1"/>
</dbReference>
<dbReference type="SUPFAM" id="SSF55874">
    <property type="entry name" value="ATPase domain of HSP90 chaperone/DNA topoisomerase II/histidine kinase"/>
    <property type="match status" value="1"/>
</dbReference>
<evidence type="ECO:0000313" key="11">
    <source>
        <dbReference type="Proteomes" id="UP000293902"/>
    </source>
</evidence>
<dbReference type="InterPro" id="IPR036890">
    <property type="entry name" value="HATPase_C_sf"/>
</dbReference>
<evidence type="ECO:0000313" key="10">
    <source>
        <dbReference type="Proteomes" id="UP000248798"/>
    </source>
</evidence>